<feature type="domain" description="HPr" evidence="6">
    <location>
        <begin position="1"/>
        <end position="87"/>
    </location>
</feature>
<dbReference type="PROSITE" id="PS51350">
    <property type="entry name" value="PTS_HPR_DOM"/>
    <property type="match status" value="1"/>
</dbReference>
<evidence type="ECO:0000256" key="3">
    <source>
        <dbReference type="ARBA" id="ARBA00020422"/>
    </source>
</evidence>
<dbReference type="PROSITE" id="PS00369">
    <property type="entry name" value="PTS_HPR_HIS"/>
    <property type="match status" value="1"/>
</dbReference>
<dbReference type="SUPFAM" id="SSF55594">
    <property type="entry name" value="HPr-like"/>
    <property type="match status" value="1"/>
</dbReference>
<gene>
    <name evidence="7" type="ORF">AC529_17135</name>
</gene>
<dbReference type="InterPro" id="IPR000032">
    <property type="entry name" value="HPr-like"/>
</dbReference>
<dbReference type="GO" id="GO:0016301">
    <property type="term" value="F:kinase activity"/>
    <property type="evidence" value="ECO:0007669"/>
    <property type="project" value="UniProtKB-KW"/>
</dbReference>
<name>A0A147KDZ7_THECS</name>
<evidence type="ECO:0000256" key="2">
    <source>
        <dbReference type="ARBA" id="ARBA00004496"/>
    </source>
</evidence>
<dbReference type="InterPro" id="IPR001020">
    <property type="entry name" value="PTS_HPr_His_P_site"/>
</dbReference>
<dbReference type="PRINTS" id="PR00107">
    <property type="entry name" value="PHOSPHOCPHPR"/>
</dbReference>
<dbReference type="CDD" id="cd00367">
    <property type="entry name" value="PTS-HPr_like"/>
    <property type="match status" value="1"/>
</dbReference>
<comment type="function">
    <text evidence="1">General (non sugar-specific) component of the phosphoenolpyruvate-dependent sugar phosphotransferase system (sugar PTS). This major carbohydrate active-transport system catalyzes the phosphorylation of incoming sugar substrates concomitantly with their translocation across the cell membrane. The phosphoryl group from phosphoenolpyruvate (PEP) is transferred to the phosphoryl carrier protein HPr by enzyme I. Phospho-HPr then transfers it to the PTS EIIA domain.</text>
</comment>
<comment type="caution">
    <text evidence="7">The sequence shown here is derived from an EMBL/GenBank/DDBJ whole genome shotgun (WGS) entry which is preliminary data.</text>
</comment>
<dbReference type="NCBIfam" id="TIGR01003">
    <property type="entry name" value="PTS_HPr_family"/>
    <property type="match status" value="1"/>
</dbReference>
<dbReference type="Pfam" id="PF00381">
    <property type="entry name" value="PTS-HPr"/>
    <property type="match status" value="1"/>
</dbReference>
<organism evidence="7 8">
    <name type="scientific">Thermobifida cellulosilytica TB100</name>
    <dbReference type="NCBI Taxonomy" id="665004"/>
    <lineage>
        <taxon>Bacteria</taxon>
        <taxon>Bacillati</taxon>
        <taxon>Actinomycetota</taxon>
        <taxon>Actinomycetes</taxon>
        <taxon>Streptosporangiales</taxon>
        <taxon>Nocardiopsidaceae</taxon>
        <taxon>Thermobifida</taxon>
    </lineage>
</organism>
<dbReference type="RefSeq" id="WP_068758453.1">
    <property type="nucleotide sequence ID" value="NZ_KQ950186.1"/>
</dbReference>
<keyword evidence="8" id="KW-1185">Reference proteome</keyword>
<keyword evidence="5" id="KW-0598">Phosphotransferase system</keyword>
<dbReference type="PANTHER" id="PTHR33705">
    <property type="entry name" value="PHOSPHOCARRIER PROTEIN HPR"/>
    <property type="match status" value="1"/>
</dbReference>
<dbReference type="PATRIC" id="fig|665004.4.peg.3701"/>
<evidence type="ECO:0000256" key="4">
    <source>
        <dbReference type="ARBA" id="ARBA00022490"/>
    </source>
</evidence>
<evidence type="ECO:0000259" key="6">
    <source>
        <dbReference type="PROSITE" id="PS51350"/>
    </source>
</evidence>
<keyword evidence="4" id="KW-0963">Cytoplasm</keyword>
<dbReference type="AlphaFoldDB" id="A0A147KDZ7"/>
<proteinExistence type="predicted"/>
<accession>A0A147KDZ7</accession>
<comment type="subcellular location">
    <subcellularLocation>
        <location evidence="2">Cytoplasm</location>
    </subcellularLocation>
</comment>
<evidence type="ECO:0000256" key="1">
    <source>
        <dbReference type="ARBA" id="ARBA00003681"/>
    </source>
</evidence>
<reference evidence="8" key="1">
    <citation type="journal article" date="2017" name="Acta Aliment.">
        <title>Plant polysaccharide degrading enzyme system of Thermpbifida cellulosilytica TB100 revealed by de novo genome project data.</title>
        <authorList>
            <person name="Toth A."/>
            <person name="Baka E."/>
            <person name="Luzics S."/>
            <person name="Bata-Vidacs I."/>
            <person name="Nagy I."/>
            <person name="Balint B."/>
            <person name="Herceg R."/>
            <person name="Olasz F."/>
            <person name="Wilk T."/>
            <person name="Nagy T."/>
            <person name="Kriszt B."/>
            <person name="Nagy I."/>
            <person name="Kukolya J."/>
        </authorList>
    </citation>
    <scope>NUCLEOTIDE SEQUENCE [LARGE SCALE GENOMIC DNA]</scope>
    <source>
        <strain evidence="8">TB100</strain>
    </source>
</reference>
<dbReference type="Gene3D" id="3.30.1340.10">
    <property type="entry name" value="HPr-like"/>
    <property type="match status" value="1"/>
</dbReference>
<keyword evidence="7" id="KW-0418">Kinase</keyword>
<dbReference type="GO" id="GO:0005737">
    <property type="term" value="C:cytoplasm"/>
    <property type="evidence" value="ECO:0007669"/>
    <property type="project" value="UniProtKB-SubCell"/>
</dbReference>
<evidence type="ECO:0000256" key="5">
    <source>
        <dbReference type="ARBA" id="ARBA00022683"/>
    </source>
</evidence>
<sequence>MAERRVTVASPVGLHARPAARFVTAAAAFDGEVYLARPGGPRVSAASMLAVLTLGVRGGEEIVITAEGDGAEELLDRLAEIAACTAD</sequence>
<evidence type="ECO:0000313" key="7">
    <source>
        <dbReference type="EMBL" id="KUP95526.1"/>
    </source>
</evidence>
<dbReference type="STRING" id="665004.AC529_17135"/>
<dbReference type="EMBL" id="LGEM01000122">
    <property type="protein sequence ID" value="KUP95526.1"/>
    <property type="molecule type" value="Genomic_DNA"/>
</dbReference>
<dbReference type="InterPro" id="IPR050399">
    <property type="entry name" value="HPr"/>
</dbReference>
<dbReference type="InterPro" id="IPR035895">
    <property type="entry name" value="HPr-like_sf"/>
</dbReference>
<dbReference type="Proteomes" id="UP000074382">
    <property type="component" value="Unassembled WGS sequence"/>
</dbReference>
<dbReference type="PANTHER" id="PTHR33705:SF2">
    <property type="entry name" value="PHOSPHOCARRIER PROTEIN NPR"/>
    <property type="match status" value="1"/>
</dbReference>
<dbReference type="GO" id="GO:0009401">
    <property type="term" value="P:phosphoenolpyruvate-dependent sugar phosphotransferase system"/>
    <property type="evidence" value="ECO:0007669"/>
    <property type="project" value="UniProtKB-KW"/>
</dbReference>
<keyword evidence="7" id="KW-0808">Transferase</keyword>
<evidence type="ECO:0000313" key="8">
    <source>
        <dbReference type="Proteomes" id="UP000074382"/>
    </source>
</evidence>
<protein>
    <recommendedName>
        <fullName evidence="3">Phosphocarrier protein HPr</fullName>
    </recommendedName>
</protein>